<name>A0ABQ4CVZ5_9ACTN</name>
<feature type="region of interest" description="Disordered" evidence="2">
    <location>
        <begin position="216"/>
        <end position="241"/>
    </location>
</feature>
<sequence>MRRRMLALFAAVLLPVTAIAPPAAAHGSGGPTLRIAGMHGYGQVQRDPDGIAHIRAGDEHDLLFLQGWTHAQDRLFQMDVTRRQGSGTLAELLGQQALPGDVEVRTIGLRRAAERSLPALSRETREALDAYAAGVNAWTATHALPAQYAAVRITRFAPWTPVDSLVIFKTIAFNLSFDLDIDLTVSADAYARAGAEAGFDGAALFREDLFRSQPFSPASTVPDATKVRPGHGGDRSAAPPALSEPALRLARDYQARATRTPLLADAVDRGFSLGSNEWAIAGRHTDTGRPILANDPHLGLTTPATFYPVALRGAGLDVQGESFAGTPYVILGQNQRVAWGATTNPMDVTDTYVERVVADPTSPSGLATVHQGRPEPVLAIPETFRVNSRAGSDSVVTVPPGGAIPAATLIVPRRNNGPIVSLDQAAGTALSVQYTGFSATREVDAARGFNRARDIGDFQRALDYFDVGSQNWAVTDVRGHIAYFTSAEMPLREDLEAGTVHGRPPYLLRDGTGGNEWLPAARRYPGQALPYEILPPREMPQVVDPPAGFFVNANNDPAGTTLDNDPLNQRRATGGVYYLNLGYDGFRAGRITEMVRDAIARGRKVSARDVQEQQADVTLLDAQFFRPHLVNALRRAARSETPALAALAADTRVVEAVNRLARWDCTTPTGIPEGYDASDVDGRRGQPSRDERADSVAASIYAVWRGQYVRNVVDARIAPYGLPQPGGDEALKALRVLLERFPSRHGVGVSGVDFYAVPGVADPADRRDVLLLRSLADALDLLAGPAFAPAFGGSTRQDDYRWGRLHRVTFGAPLGAPWSIPPAGGAFPAPLPDLPGVPVDGGFSTVDVAGHNVRADSATEFTFGGGPVRRAVAQPTRDGIRAVSSLPGGTSETLGSPYYANLLPRWLTNETYPVRLGW</sequence>
<dbReference type="InterPro" id="IPR023343">
    <property type="entry name" value="Penicillin_amidase_dom1"/>
</dbReference>
<feature type="compositionally biased region" description="Basic and acidic residues" evidence="2">
    <location>
        <begin position="680"/>
        <end position="691"/>
    </location>
</feature>
<dbReference type="SUPFAM" id="SSF56235">
    <property type="entry name" value="N-terminal nucleophile aminohydrolases (Ntn hydrolases)"/>
    <property type="match status" value="1"/>
</dbReference>
<proteinExistence type="inferred from homology"/>
<organism evidence="4 5">
    <name type="scientific">Asanoa siamensis</name>
    <dbReference type="NCBI Taxonomy" id="926357"/>
    <lineage>
        <taxon>Bacteria</taxon>
        <taxon>Bacillati</taxon>
        <taxon>Actinomycetota</taxon>
        <taxon>Actinomycetes</taxon>
        <taxon>Micromonosporales</taxon>
        <taxon>Micromonosporaceae</taxon>
        <taxon>Asanoa</taxon>
    </lineage>
</organism>
<evidence type="ECO:0000313" key="5">
    <source>
        <dbReference type="Proteomes" id="UP000604117"/>
    </source>
</evidence>
<dbReference type="Pfam" id="PF01804">
    <property type="entry name" value="Penicil_amidase"/>
    <property type="match status" value="1"/>
</dbReference>
<dbReference type="InterPro" id="IPR014395">
    <property type="entry name" value="Pen/GL7ACA/AHL_acylase"/>
</dbReference>
<protein>
    <recommendedName>
        <fullName evidence="6">Penicillin amidase</fullName>
    </recommendedName>
</protein>
<evidence type="ECO:0000313" key="4">
    <source>
        <dbReference type="EMBL" id="GIF75007.1"/>
    </source>
</evidence>
<keyword evidence="3" id="KW-0732">Signal</keyword>
<dbReference type="EMBL" id="BONE01000037">
    <property type="protein sequence ID" value="GIF75007.1"/>
    <property type="molecule type" value="Genomic_DNA"/>
</dbReference>
<dbReference type="Gene3D" id="3.60.20.10">
    <property type="entry name" value="Glutamine Phosphoribosylpyrophosphate, subunit 1, domain 1"/>
    <property type="match status" value="3"/>
</dbReference>
<dbReference type="InterPro" id="IPR002692">
    <property type="entry name" value="S45"/>
</dbReference>
<evidence type="ECO:0008006" key="6">
    <source>
        <dbReference type="Google" id="ProtNLM"/>
    </source>
</evidence>
<feature type="signal peptide" evidence="3">
    <location>
        <begin position="1"/>
        <end position="25"/>
    </location>
</feature>
<comment type="similarity">
    <text evidence="1">Belongs to the peptidase S45 family.</text>
</comment>
<dbReference type="InterPro" id="IPR029055">
    <property type="entry name" value="Ntn_hydrolases_N"/>
</dbReference>
<evidence type="ECO:0000256" key="1">
    <source>
        <dbReference type="ARBA" id="ARBA00006586"/>
    </source>
</evidence>
<dbReference type="PIRSF" id="PIRSF001227">
    <property type="entry name" value="Pen_acylase"/>
    <property type="match status" value="1"/>
</dbReference>
<dbReference type="RefSeq" id="WP_203715888.1">
    <property type="nucleotide sequence ID" value="NZ_BONE01000037.1"/>
</dbReference>
<evidence type="ECO:0000256" key="2">
    <source>
        <dbReference type="SAM" id="MobiDB-lite"/>
    </source>
</evidence>
<dbReference type="PANTHER" id="PTHR34218:SF4">
    <property type="entry name" value="ACYL-HOMOSERINE LACTONE ACYLASE QUIP"/>
    <property type="match status" value="1"/>
</dbReference>
<comment type="caution">
    <text evidence="4">The sequence shown here is derived from an EMBL/GenBank/DDBJ whole genome shotgun (WGS) entry which is preliminary data.</text>
</comment>
<keyword evidence="5" id="KW-1185">Reference proteome</keyword>
<feature type="chain" id="PRO_5047243284" description="Penicillin amidase" evidence="3">
    <location>
        <begin position="26"/>
        <end position="918"/>
    </location>
</feature>
<dbReference type="PANTHER" id="PTHR34218">
    <property type="entry name" value="PEPTIDASE S45 PENICILLIN AMIDASE"/>
    <property type="match status" value="1"/>
</dbReference>
<dbReference type="Gene3D" id="1.10.1400.10">
    <property type="match status" value="1"/>
</dbReference>
<dbReference type="Gene3D" id="1.10.439.10">
    <property type="entry name" value="Penicillin Amidohydrolase, domain 1"/>
    <property type="match status" value="1"/>
</dbReference>
<dbReference type="InterPro" id="IPR043147">
    <property type="entry name" value="Penicillin_amidase_A-knob"/>
</dbReference>
<gene>
    <name evidence="4" type="ORF">Asi02nite_45250</name>
</gene>
<feature type="region of interest" description="Disordered" evidence="2">
    <location>
        <begin position="672"/>
        <end position="691"/>
    </location>
</feature>
<evidence type="ECO:0000256" key="3">
    <source>
        <dbReference type="SAM" id="SignalP"/>
    </source>
</evidence>
<dbReference type="Proteomes" id="UP000604117">
    <property type="component" value="Unassembled WGS sequence"/>
</dbReference>
<reference evidence="4 5" key="1">
    <citation type="submission" date="2021-01" db="EMBL/GenBank/DDBJ databases">
        <title>Whole genome shotgun sequence of Asanoa siamensis NBRC 107932.</title>
        <authorList>
            <person name="Komaki H."/>
            <person name="Tamura T."/>
        </authorList>
    </citation>
    <scope>NUCLEOTIDE SEQUENCE [LARGE SCALE GENOMIC DNA]</scope>
    <source>
        <strain evidence="4 5">NBRC 107932</strain>
    </source>
</reference>
<accession>A0ABQ4CVZ5</accession>